<accession>A0AAD9L0N3</accession>
<keyword evidence="2" id="KW-1185">Reference proteome</keyword>
<proteinExistence type="predicted"/>
<dbReference type="Gene3D" id="3.60.10.10">
    <property type="entry name" value="Endonuclease/exonuclease/phosphatase"/>
    <property type="match status" value="1"/>
</dbReference>
<dbReference type="AlphaFoldDB" id="A0AAD9L0N3"/>
<comment type="caution">
    <text evidence="1">The sequence shown here is derived from an EMBL/GenBank/DDBJ whole genome shotgun (WGS) entry which is preliminary data.</text>
</comment>
<dbReference type="Proteomes" id="UP001209878">
    <property type="component" value="Unassembled WGS sequence"/>
</dbReference>
<reference evidence="1" key="1">
    <citation type="journal article" date="2023" name="Mol. Biol. Evol.">
        <title>Third-Generation Sequencing Reveals the Adaptive Role of the Epigenome in Three Deep-Sea Polychaetes.</title>
        <authorList>
            <person name="Perez M."/>
            <person name="Aroh O."/>
            <person name="Sun Y."/>
            <person name="Lan Y."/>
            <person name="Juniper S.K."/>
            <person name="Young C.R."/>
            <person name="Angers B."/>
            <person name="Qian P.Y."/>
        </authorList>
    </citation>
    <scope>NUCLEOTIDE SEQUENCE</scope>
    <source>
        <strain evidence="1">R07B-5</strain>
    </source>
</reference>
<dbReference type="EMBL" id="JAODUO010000425">
    <property type="protein sequence ID" value="KAK2180800.1"/>
    <property type="molecule type" value="Genomic_DNA"/>
</dbReference>
<gene>
    <name evidence="1" type="ORF">NP493_425g00022</name>
</gene>
<protein>
    <submittedName>
        <fullName evidence="1">Uncharacterized protein</fullName>
    </submittedName>
</protein>
<organism evidence="1 2">
    <name type="scientific">Ridgeia piscesae</name>
    <name type="common">Tubeworm</name>
    <dbReference type="NCBI Taxonomy" id="27915"/>
    <lineage>
        <taxon>Eukaryota</taxon>
        <taxon>Metazoa</taxon>
        <taxon>Spiralia</taxon>
        <taxon>Lophotrochozoa</taxon>
        <taxon>Annelida</taxon>
        <taxon>Polychaeta</taxon>
        <taxon>Sedentaria</taxon>
        <taxon>Canalipalpata</taxon>
        <taxon>Sabellida</taxon>
        <taxon>Siboglinidae</taxon>
        <taxon>Ridgeia</taxon>
    </lineage>
</organism>
<evidence type="ECO:0000313" key="2">
    <source>
        <dbReference type="Proteomes" id="UP001209878"/>
    </source>
</evidence>
<evidence type="ECO:0000313" key="1">
    <source>
        <dbReference type="EMBL" id="KAK2180800.1"/>
    </source>
</evidence>
<name>A0AAD9L0N3_RIDPI</name>
<dbReference type="InterPro" id="IPR036691">
    <property type="entry name" value="Endo/exonu/phosph_ase_sf"/>
</dbReference>
<sequence>MCEEEGVGFVGIFCWERRHAYERWPPSKRKGRSSVLREPASIDGQWNRLQLFKLVSQGGYTEKPNTRGIYKDNKKKSAKNSLESPTEFGYKCVCLNARSIVNKRNELNIMVEDIDPHIIGITEYWATPDISHAELGMTGYVMFRKDRREEGEAELFYLLKNPFRLMK</sequence>